<keyword evidence="1" id="KW-0175">Coiled coil</keyword>
<organism evidence="3 4">
    <name type="scientific">Pseudovirgaria hyperparasitica</name>
    <dbReference type="NCBI Taxonomy" id="470096"/>
    <lineage>
        <taxon>Eukaryota</taxon>
        <taxon>Fungi</taxon>
        <taxon>Dikarya</taxon>
        <taxon>Ascomycota</taxon>
        <taxon>Pezizomycotina</taxon>
        <taxon>Dothideomycetes</taxon>
        <taxon>Dothideomycetes incertae sedis</taxon>
        <taxon>Acrospermales</taxon>
        <taxon>Acrospermaceae</taxon>
        <taxon>Pseudovirgaria</taxon>
    </lineage>
</organism>
<dbReference type="Proteomes" id="UP000799437">
    <property type="component" value="Unassembled WGS sequence"/>
</dbReference>
<gene>
    <name evidence="3" type="ORF">EJ05DRAFT_487961</name>
</gene>
<keyword evidence="4" id="KW-1185">Reference proteome</keyword>
<dbReference type="AlphaFoldDB" id="A0A6A6W0U3"/>
<feature type="region of interest" description="Disordered" evidence="2">
    <location>
        <begin position="1"/>
        <end position="63"/>
    </location>
</feature>
<reference evidence="3" key="1">
    <citation type="journal article" date="2020" name="Stud. Mycol.">
        <title>101 Dothideomycetes genomes: a test case for predicting lifestyles and emergence of pathogens.</title>
        <authorList>
            <person name="Haridas S."/>
            <person name="Albert R."/>
            <person name="Binder M."/>
            <person name="Bloem J."/>
            <person name="Labutti K."/>
            <person name="Salamov A."/>
            <person name="Andreopoulos B."/>
            <person name="Baker S."/>
            <person name="Barry K."/>
            <person name="Bills G."/>
            <person name="Bluhm B."/>
            <person name="Cannon C."/>
            <person name="Castanera R."/>
            <person name="Culley D."/>
            <person name="Daum C."/>
            <person name="Ezra D."/>
            <person name="Gonzalez J."/>
            <person name="Henrissat B."/>
            <person name="Kuo A."/>
            <person name="Liang C."/>
            <person name="Lipzen A."/>
            <person name="Lutzoni F."/>
            <person name="Magnuson J."/>
            <person name="Mondo S."/>
            <person name="Nolan M."/>
            <person name="Ohm R."/>
            <person name="Pangilinan J."/>
            <person name="Park H.-J."/>
            <person name="Ramirez L."/>
            <person name="Alfaro M."/>
            <person name="Sun H."/>
            <person name="Tritt A."/>
            <person name="Yoshinaga Y."/>
            <person name="Zwiers L.-H."/>
            <person name="Turgeon B."/>
            <person name="Goodwin S."/>
            <person name="Spatafora J."/>
            <person name="Crous P."/>
            <person name="Grigoriev I."/>
        </authorList>
    </citation>
    <scope>NUCLEOTIDE SEQUENCE</scope>
    <source>
        <strain evidence="3">CBS 121739</strain>
    </source>
</reference>
<evidence type="ECO:0000313" key="4">
    <source>
        <dbReference type="Proteomes" id="UP000799437"/>
    </source>
</evidence>
<protein>
    <submittedName>
        <fullName evidence="3">Uncharacterized protein</fullName>
    </submittedName>
</protein>
<evidence type="ECO:0000256" key="2">
    <source>
        <dbReference type="SAM" id="MobiDB-lite"/>
    </source>
</evidence>
<feature type="coiled-coil region" evidence="1">
    <location>
        <begin position="154"/>
        <end position="223"/>
    </location>
</feature>
<dbReference type="GeneID" id="54486708"/>
<sequence>MDATRLSPEDYGARMWNETTRKSTPSSSHSSSGDEYENQRKYSAEQVAAARQSQPNNRQLSDHLSRLTLHARNVGERLDAFTERGDSLPVTPNATDDHSQRCETCGVKPAAMKAKKAFIDAAYKDLKVLKFELIRERGEWEDFEAKQAMLDSRMKRHNHERTDIMERRKEYREKNRALRKREAACDERENKRADGRAAKEARLEKAEREINARERAVRAMERSLNKEFAANEAMLARTRPRVGCNTLDVHRSTNSSARQSDSPINYFTTQSPAPPGASLGYNQITFESQMVQVHDSGALQVDFSFPDDGPPVHTTATTVSRAVSAAIDSAGRKWEDLVCTDDLRELSGGDGSRCVWSTLYRDAGGWFDGSYGYSCKSCQAERRLCLVYIASQMYLLPLSPEKRSTEDAKNIGYWIMTEVTNPQKRKRGV</sequence>
<evidence type="ECO:0000256" key="1">
    <source>
        <dbReference type="SAM" id="Coils"/>
    </source>
</evidence>
<dbReference type="RefSeq" id="XP_033598614.1">
    <property type="nucleotide sequence ID" value="XM_033745654.1"/>
</dbReference>
<proteinExistence type="predicted"/>
<name>A0A6A6W0U3_9PEZI</name>
<accession>A0A6A6W0U3</accession>
<dbReference type="EMBL" id="ML996576">
    <property type="protein sequence ID" value="KAF2756163.1"/>
    <property type="molecule type" value="Genomic_DNA"/>
</dbReference>
<evidence type="ECO:0000313" key="3">
    <source>
        <dbReference type="EMBL" id="KAF2756163.1"/>
    </source>
</evidence>